<name>D8SWB0_SELML</name>
<keyword evidence="5" id="KW-0539">Nucleus</keyword>
<dbReference type="InterPro" id="IPR016177">
    <property type="entry name" value="DNA-bd_dom_sf"/>
</dbReference>
<dbReference type="InterPro" id="IPR001471">
    <property type="entry name" value="AP2/ERF_dom"/>
</dbReference>
<dbReference type="FunCoup" id="D8SWB0">
    <property type="interactions" value="18"/>
</dbReference>
<dbReference type="PANTHER" id="PTHR31194:SF140">
    <property type="entry name" value="ETHYLENE-RESPONSIVE TRANSCRIPTION FACTOR CRF2"/>
    <property type="match status" value="1"/>
</dbReference>
<dbReference type="OMA" id="METNNDG"/>
<dbReference type="KEGG" id="smo:SELMODRAFT_17703"/>
<dbReference type="InterPro" id="IPR036955">
    <property type="entry name" value="AP2/ERF_dom_sf"/>
</dbReference>
<comment type="subcellular location">
    <subcellularLocation>
        <location evidence="1">Nucleus</location>
    </subcellularLocation>
</comment>
<evidence type="ECO:0000259" key="6">
    <source>
        <dbReference type="PROSITE" id="PS51032"/>
    </source>
</evidence>
<evidence type="ECO:0000256" key="4">
    <source>
        <dbReference type="ARBA" id="ARBA00023163"/>
    </source>
</evidence>
<reference evidence="7 8" key="1">
    <citation type="journal article" date="2011" name="Science">
        <title>The Selaginella genome identifies genetic changes associated with the evolution of vascular plants.</title>
        <authorList>
            <person name="Banks J.A."/>
            <person name="Nishiyama T."/>
            <person name="Hasebe M."/>
            <person name="Bowman J.L."/>
            <person name="Gribskov M."/>
            <person name="dePamphilis C."/>
            <person name="Albert V.A."/>
            <person name="Aono N."/>
            <person name="Aoyama T."/>
            <person name="Ambrose B.A."/>
            <person name="Ashton N.W."/>
            <person name="Axtell M.J."/>
            <person name="Barker E."/>
            <person name="Barker M.S."/>
            <person name="Bennetzen J.L."/>
            <person name="Bonawitz N.D."/>
            <person name="Chapple C."/>
            <person name="Cheng C."/>
            <person name="Correa L.G."/>
            <person name="Dacre M."/>
            <person name="DeBarry J."/>
            <person name="Dreyer I."/>
            <person name="Elias M."/>
            <person name="Engstrom E.M."/>
            <person name="Estelle M."/>
            <person name="Feng L."/>
            <person name="Finet C."/>
            <person name="Floyd S.K."/>
            <person name="Frommer W.B."/>
            <person name="Fujita T."/>
            <person name="Gramzow L."/>
            <person name="Gutensohn M."/>
            <person name="Harholt J."/>
            <person name="Hattori M."/>
            <person name="Heyl A."/>
            <person name="Hirai T."/>
            <person name="Hiwatashi Y."/>
            <person name="Ishikawa M."/>
            <person name="Iwata M."/>
            <person name="Karol K.G."/>
            <person name="Koehler B."/>
            <person name="Kolukisaoglu U."/>
            <person name="Kubo M."/>
            <person name="Kurata T."/>
            <person name="Lalonde S."/>
            <person name="Li K."/>
            <person name="Li Y."/>
            <person name="Litt A."/>
            <person name="Lyons E."/>
            <person name="Manning G."/>
            <person name="Maruyama T."/>
            <person name="Michael T.P."/>
            <person name="Mikami K."/>
            <person name="Miyazaki S."/>
            <person name="Morinaga S."/>
            <person name="Murata T."/>
            <person name="Mueller-Roeber B."/>
            <person name="Nelson D.R."/>
            <person name="Obara M."/>
            <person name="Oguri Y."/>
            <person name="Olmstead R.G."/>
            <person name="Onodera N."/>
            <person name="Petersen B.L."/>
            <person name="Pils B."/>
            <person name="Prigge M."/>
            <person name="Rensing S.A."/>
            <person name="Riano-Pachon D.M."/>
            <person name="Roberts A.W."/>
            <person name="Sato Y."/>
            <person name="Scheller H.V."/>
            <person name="Schulz B."/>
            <person name="Schulz C."/>
            <person name="Shakirov E.V."/>
            <person name="Shibagaki N."/>
            <person name="Shinohara N."/>
            <person name="Shippen D.E."/>
            <person name="Soerensen I."/>
            <person name="Sotooka R."/>
            <person name="Sugimoto N."/>
            <person name="Sugita M."/>
            <person name="Sumikawa N."/>
            <person name="Tanurdzic M."/>
            <person name="Theissen G."/>
            <person name="Ulvskov P."/>
            <person name="Wakazuki S."/>
            <person name="Weng J.K."/>
            <person name="Willats W.W."/>
            <person name="Wipf D."/>
            <person name="Wolf P.G."/>
            <person name="Yang L."/>
            <person name="Zimmer A.D."/>
            <person name="Zhu Q."/>
            <person name="Mitros T."/>
            <person name="Hellsten U."/>
            <person name="Loque D."/>
            <person name="Otillar R."/>
            <person name="Salamov A."/>
            <person name="Schmutz J."/>
            <person name="Shapiro H."/>
            <person name="Lindquist E."/>
            <person name="Lucas S."/>
            <person name="Rokhsar D."/>
            <person name="Grigoriev I.V."/>
        </authorList>
    </citation>
    <scope>NUCLEOTIDE SEQUENCE [LARGE SCALE GENOMIC DNA]</scope>
</reference>
<dbReference type="PROSITE" id="PS51032">
    <property type="entry name" value="AP2_ERF"/>
    <property type="match status" value="1"/>
</dbReference>
<dbReference type="Gene3D" id="3.30.730.10">
    <property type="entry name" value="AP2/ERF domain"/>
    <property type="match status" value="1"/>
</dbReference>
<dbReference type="Pfam" id="PF00847">
    <property type="entry name" value="AP2"/>
    <property type="match status" value="1"/>
</dbReference>
<dbReference type="STRING" id="88036.D8SWB0"/>
<dbReference type="eggNOG" id="ENOG502R7AV">
    <property type="taxonomic scope" value="Eukaryota"/>
</dbReference>
<keyword evidence="8" id="KW-1185">Reference proteome</keyword>
<dbReference type="EMBL" id="GL377648">
    <property type="protein sequence ID" value="EFJ11192.1"/>
    <property type="molecule type" value="Genomic_DNA"/>
</dbReference>
<feature type="non-terminal residue" evidence="7">
    <location>
        <position position="1"/>
    </location>
</feature>
<dbReference type="InParanoid" id="D8SWB0"/>
<feature type="domain" description="AP2/ERF" evidence="6">
    <location>
        <begin position="6"/>
        <end position="63"/>
    </location>
</feature>
<dbReference type="SMART" id="SM00380">
    <property type="entry name" value="AP2"/>
    <property type="match status" value="1"/>
</dbReference>
<dbReference type="PRINTS" id="PR00367">
    <property type="entry name" value="ETHRSPELEMNT"/>
</dbReference>
<dbReference type="PANTHER" id="PTHR31194">
    <property type="entry name" value="SHN SHINE , DNA BINDING / TRANSCRIPTION FACTOR"/>
    <property type="match status" value="1"/>
</dbReference>
<sequence length="66" mass="7646">KQQQQKYRGVRQRPWGKWAAEIRDPVKGVRLWLGTYDTAEAAAEAYDRAARKIRGPQAHTNFSTFL</sequence>
<protein>
    <recommendedName>
        <fullName evidence="6">AP2/ERF domain-containing protein</fullName>
    </recommendedName>
</protein>
<evidence type="ECO:0000313" key="7">
    <source>
        <dbReference type="EMBL" id="EFJ11192.1"/>
    </source>
</evidence>
<dbReference type="AlphaFoldDB" id="D8SWB0"/>
<evidence type="ECO:0000256" key="1">
    <source>
        <dbReference type="ARBA" id="ARBA00004123"/>
    </source>
</evidence>
<dbReference type="Gramene" id="EFJ11192">
    <property type="protein sequence ID" value="EFJ11192"/>
    <property type="gene ID" value="SELMODRAFT_17703"/>
</dbReference>
<gene>
    <name evidence="7" type="ORF">SELMODRAFT_17703</name>
</gene>
<accession>D8SWB0</accession>
<dbReference type="GO" id="GO:0003700">
    <property type="term" value="F:DNA-binding transcription factor activity"/>
    <property type="evidence" value="ECO:0007669"/>
    <property type="project" value="InterPro"/>
</dbReference>
<organism evidence="8">
    <name type="scientific">Selaginella moellendorffii</name>
    <name type="common">Spikemoss</name>
    <dbReference type="NCBI Taxonomy" id="88036"/>
    <lineage>
        <taxon>Eukaryota</taxon>
        <taxon>Viridiplantae</taxon>
        <taxon>Streptophyta</taxon>
        <taxon>Embryophyta</taxon>
        <taxon>Tracheophyta</taxon>
        <taxon>Lycopodiopsida</taxon>
        <taxon>Selaginellales</taxon>
        <taxon>Selaginellaceae</taxon>
        <taxon>Selaginella</taxon>
    </lineage>
</organism>
<dbReference type="FunFam" id="3.30.730.10:FF:000001">
    <property type="entry name" value="Ethylene-responsive transcription factor 2"/>
    <property type="match status" value="1"/>
</dbReference>
<keyword evidence="3" id="KW-0238">DNA-binding</keyword>
<evidence type="ECO:0000256" key="2">
    <source>
        <dbReference type="ARBA" id="ARBA00023015"/>
    </source>
</evidence>
<evidence type="ECO:0000256" key="3">
    <source>
        <dbReference type="ARBA" id="ARBA00023125"/>
    </source>
</evidence>
<dbReference type="GO" id="GO:0005634">
    <property type="term" value="C:nucleus"/>
    <property type="evidence" value="ECO:0007669"/>
    <property type="project" value="UniProtKB-SubCell"/>
</dbReference>
<proteinExistence type="predicted"/>
<dbReference type="Proteomes" id="UP000001514">
    <property type="component" value="Unassembled WGS sequence"/>
</dbReference>
<evidence type="ECO:0000256" key="5">
    <source>
        <dbReference type="ARBA" id="ARBA00023242"/>
    </source>
</evidence>
<dbReference type="InterPro" id="IPR050913">
    <property type="entry name" value="AP2/ERF_ERF"/>
</dbReference>
<evidence type="ECO:0000313" key="8">
    <source>
        <dbReference type="Proteomes" id="UP000001514"/>
    </source>
</evidence>
<dbReference type="SUPFAM" id="SSF54171">
    <property type="entry name" value="DNA-binding domain"/>
    <property type="match status" value="1"/>
</dbReference>
<keyword evidence="4" id="KW-0804">Transcription</keyword>
<dbReference type="GO" id="GO:0003677">
    <property type="term" value="F:DNA binding"/>
    <property type="evidence" value="ECO:0007669"/>
    <property type="project" value="UniProtKB-KW"/>
</dbReference>
<feature type="non-terminal residue" evidence="7">
    <location>
        <position position="66"/>
    </location>
</feature>
<keyword evidence="2" id="KW-0805">Transcription regulation</keyword>
<dbReference type="HOGENOM" id="CLU_159623_2_2_1"/>
<dbReference type="CDD" id="cd00018">
    <property type="entry name" value="AP2"/>
    <property type="match status" value="1"/>
</dbReference>